<dbReference type="PANTHER" id="PTHR42978">
    <property type="entry name" value="QUORUM-QUENCHING LACTONASE YTNP-RELATED-RELATED"/>
    <property type="match status" value="1"/>
</dbReference>
<keyword evidence="3" id="KW-0479">Metal-binding</keyword>
<evidence type="ECO:0000313" key="8">
    <source>
        <dbReference type="Proteomes" id="UP000663629"/>
    </source>
</evidence>
<keyword evidence="8" id="KW-1185">Reference proteome</keyword>
<keyword evidence="4" id="KW-0378">Hydrolase</keyword>
<comment type="similarity">
    <text evidence="2">Belongs to the metallo-beta-lactamase superfamily.</text>
</comment>
<dbReference type="Pfam" id="PF00753">
    <property type="entry name" value="Lactamase_B"/>
    <property type="match status" value="1"/>
</dbReference>
<dbReference type="InterPro" id="IPR051013">
    <property type="entry name" value="MBL_superfamily_lactonases"/>
</dbReference>
<proteinExistence type="inferred from homology"/>
<dbReference type="Proteomes" id="UP000663629">
    <property type="component" value="Chromosome 1"/>
</dbReference>
<dbReference type="EMBL" id="CP070368">
    <property type="protein sequence ID" value="QRZ13653.1"/>
    <property type="molecule type" value="Genomic_DNA"/>
</dbReference>
<accession>A0ABX7JK33</accession>
<evidence type="ECO:0000256" key="2">
    <source>
        <dbReference type="ARBA" id="ARBA00007749"/>
    </source>
</evidence>
<protein>
    <submittedName>
        <fullName evidence="7">MBL fold metallo-hydrolase</fullName>
    </submittedName>
</protein>
<dbReference type="SUPFAM" id="SSF56281">
    <property type="entry name" value="Metallo-hydrolase/oxidoreductase"/>
    <property type="match status" value="1"/>
</dbReference>
<gene>
    <name evidence="7" type="ORF">JWJ88_03020</name>
</gene>
<dbReference type="Gene3D" id="3.60.15.10">
    <property type="entry name" value="Ribonuclease Z/Hydroxyacylglutathione hydrolase-like"/>
    <property type="match status" value="1"/>
</dbReference>
<dbReference type="InterPro" id="IPR036866">
    <property type="entry name" value="RibonucZ/Hydroxyglut_hydro"/>
</dbReference>
<dbReference type="PANTHER" id="PTHR42978:SF2">
    <property type="entry name" value="102 KBASES UNSTABLE REGION: FROM 1 TO 119443"/>
    <property type="match status" value="1"/>
</dbReference>
<evidence type="ECO:0000256" key="3">
    <source>
        <dbReference type="ARBA" id="ARBA00022723"/>
    </source>
</evidence>
<evidence type="ECO:0000313" key="7">
    <source>
        <dbReference type="EMBL" id="QRZ13653.1"/>
    </source>
</evidence>
<dbReference type="InterPro" id="IPR001279">
    <property type="entry name" value="Metallo-B-lactamas"/>
</dbReference>
<reference evidence="7 8" key="1">
    <citation type="submission" date="2021-02" db="EMBL/GenBank/DDBJ databases">
        <title>Paracoccus methylovroum sp.nov., a new methanol and methylamine utilizing methylotrophic denitrifer.</title>
        <authorList>
            <person name="Timsy T."/>
            <person name="Behrendt U."/>
            <person name="Ulrich A."/>
            <person name="Spanner T."/>
            <person name="Foesel B.U."/>
            <person name="Horn M.A."/>
            <person name="Kolb S."/>
        </authorList>
    </citation>
    <scope>NUCLEOTIDE SEQUENCE [LARGE SCALE GENOMIC DNA]</scope>
    <source>
        <strain evidence="7 8">H4-D09</strain>
    </source>
</reference>
<dbReference type="SMART" id="SM00849">
    <property type="entry name" value="Lactamase_B"/>
    <property type="match status" value="1"/>
</dbReference>
<dbReference type="CDD" id="cd07730">
    <property type="entry name" value="metallo-hydrolase-like_MBL-fold"/>
    <property type="match status" value="1"/>
</dbReference>
<organism evidence="7 8">
    <name type="scientific">Paracoccus methylovorus</name>
    <dbReference type="NCBI Taxonomy" id="2812658"/>
    <lineage>
        <taxon>Bacteria</taxon>
        <taxon>Pseudomonadati</taxon>
        <taxon>Pseudomonadota</taxon>
        <taxon>Alphaproteobacteria</taxon>
        <taxon>Rhodobacterales</taxon>
        <taxon>Paracoccaceae</taxon>
        <taxon>Paracoccus</taxon>
    </lineage>
</organism>
<sequence>MLCLTTLRIGECRAPAWGAGLRGRGFATFPALVTLIRTETATVLVDGGYGPAFFKATARFPARFYRWLTPVRLPEDQWLSRQLPCVPDMVLLTHMHADHVSGLMELPEGVPVRASRQAIAHLRGLSDWQALRAACPAGLRDAVLARDPQPVEDGPLVPTGLPGFPEGHDILGDGRLIAIPLPGHGIGQIGLWIPEAARFLIADAAYSRASLRENRLPPGPVLARLGDAEAYRDTFARLRALMHSRPEIIFDPSHCPETAP</sequence>
<keyword evidence="5" id="KW-0862">Zinc</keyword>
<name>A0ABX7JK33_9RHOB</name>
<evidence type="ECO:0000256" key="4">
    <source>
        <dbReference type="ARBA" id="ARBA00022801"/>
    </source>
</evidence>
<comment type="cofactor">
    <cofactor evidence="1">
        <name>Zn(2+)</name>
        <dbReference type="ChEBI" id="CHEBI:29105"/>
    </cofactor>
</comment>
<dbReference type="RefSeq" id="WP_205294637.1">
    <property type="nucleotide sequence ID" value="NZ_CP070368.1"/>
</dbReference>
<evidence type="ECO:0000259" key="6">
    <source>
        <dbReference type="SMART" id="SM00849"/>
    </source>
</evidence>
<evidence type="ECO:0000256" key="1">
    <source>
        <dbReference type="ARBA" id="ARBA00001947"/>
    </source>
</evidence>
<feature type="domain" description="Metallo-beta-lactamase" evidence="6">
    <location>
        <begin position="30"/>
        <end position="254"/>
    </location>
</feature>
<evidence type="ECO:0000256" key="5">
    <source>
        <dbReference type="ARBA" id="ARBA00022833"/>
    </source>
</evidence>